<name>A0A914CW80_9BILA</name>
<dbReference type="Gene3D" id="3.10.100.10">
    <property type="entry name" value="Mannose-Binding Protein A, subunit A"/>
    <property type="match status" value="1"/>
</dbReference>
<dbReference type="CDD" id="cd00037">
    <property type="entry name" value="CLECT"/>
    <property type="match status" value="1"/>
</dbReference>
<dbReference type="InterPro" id="IPR050111">
    <property type="entry name" value="C-type_lectin/snaclec_domain"/>
</dbReference>
<dbReference type="InterPro" id="IPR016187">
    <property type="entry name" value="CTDL_fold"/>
</dbReference>
<dbReference type="PANTHER" id="PTHR22803">
    <property type="entry name" value="MANNOSE, PHOSPHOLIPASE, LECTIN RECEPTOR RELATED"/>
    <property type="match status" value="1"/>
</dbReference>
<protein>
    <submittedName>
        <fullName evidence="2">C-type lectin domain-containing protein</fullName>
    </submittedName>
</protein>
<evidence type="ECO:0000313" key="1">
    <source>
        <dbReference type="Proteomes" id="UP000887540"/>
    </source>
</evidence>
<dbReference type="AlphaFoldDB" id="A0A914CW80"/>
<evidence type="ECO:0000313" key="2">
    <source>
        <dbReference type="WBParaSite" id="ACRNAN_scaffold15449.g21096.t1"/>
    </source>
</evidence>
<dbReference type="Proteomes" id="UP000887540">
    <property type="component" value="Unplaced"/>
</dbReference>
<keyword evidence="1" id="KW-1185">Reference proteome</keyword>
<dbReference type="InterPro" id="IPR016186">
    <property type="entry name" value="C-type_lectin-like/link_sf"/>
</dbReference>
<reference evidence="2" key="1">
    <citation type="submission" date="2022-11" db="UniProtKB">
        <authorList>
            <consortium name="WormBaseParasite"/>
        </authorList>
    </citation>
    <scope>IDENTIFICATION</scope>
</reference>
<proteinExistence type="predicted"/>
<dbReference type="WBParaSite" id="ACRNAN_scaffold15449.g21096.t1">
    <property type="protein sequence ID" value="ACRNAN_scaffold15449.g21096.t1"/>
    <property type="gene ID" value="ACRNAN_scaffold15449.g21096"/>
</dbReference>
<accession>A0A914CW80</accession>
<dbReference type="SUPFAM" id="SSF56436">
    <property type="entry name" value="C-type lectin-like"/>
    <property type="match status" value="1"/>
</dbReference>
<organism evidence="1 2">
    <name type="scientific">Acrobeloides nanus</name>
    <dbReference type="NCBI Taxonomy" id="290746"/>
    <lineage>
        <taxon>Eukaryota</taxon>
        <taxon>Metazoa</taxon>
        <taxon>Ecdysozoa</taxon>
        <taxon>Nematoda</taxon>
        <taxon>Chromadorea</taxon>
        <taxon>Rhabditida</taxon>
        <taxon>Tylenchina</taxon>
        <taxon>Cephalobomorpha</taxon>
        <taxon>Cephaloboidea</taxon>
        <taxon>Cephalobidae</taxon>
        <taxon>Acrobeloides</taxon>
    </lineage>
</organism>
<sequence length="106" mass="11708">MCNRVTSDACKAEEFGMWGVADCTATSNRSVIPTSFISTQPSPTPNHSYKYCDNDNVWILNPDNNKCYTRVEEKKKFVDASSYCQGIGGQLASIHSADENEFILGS</sequence>